<comment type="caution">
    <text evidence="1">The sequence shown here is derived from an EMBL/GenBank/DDBJ whole genome shotgun (WGS) entry which is preliminary data.</text>
</comment>
<evidence type="ECO:0000313" key="2">
    <source>
        <dbReference type="Proteomes" id="UP000438448"/>
    </source>
</evidence>
<sequence>MTVNESEWLITSDRILEVAFRVDLPESHRGMWLLSYLPTRLRLTREQAVVGMTLAEIVLTGQLDETDELLPEIAHLYADRLGFTLADIACMLALRSSSDLGCEVGCTSVQGERVG</sequence>
<evidence type="ECO:0000313" key="1">
    <source>
        <dbReference type="EMBL" id="MQY22499.1"/>
    </source>
</evidence>
<dbReference type="OrthoDB" id="4555427at2"/>
<gene>
    <name evidence="1" type="ORF">NRB20_56170</name>
</gene>
<organism evidence="1 2">
    <name type="scientific">Nocardia macrotermitis</name>
    <dbReference type="NCBI Taxonomy" id="2585198"/>
    <lineage>
        <taxon>Bacteria</taxon>
        <taxon>Bacillati</taxon>
        <taxon>Actinomycetota</taxon>
        <taxon>Actinomycetes</taxon>
        <taxon>Mycobacteriales</taxon>
        <taxon>Nocardiaceae</taxon>
        <taxon>Nocardia</taxon>
    </lineage>
</organism>
<proteinExistence type="predicted"/>
<keyword evidence="2" id="KW-1185">Reference proteome</keyword>
<dbReference type="Proteomes" id="UP000438448">
    <property type="component" value="Unassembled WGS sequence"/>
</dbReference>
<accession>A0A7K0DA62</accession>
<dbReference type="EMBL" id="WEGK01000014">
    <property type="protein sequence ID" value="MQY22499.1"/>
    <property type="molecule type" value="Genomic_DNA"/>
</dbReference>
<protein>
    <submittedName>
        <fullName evidence="1">Uncharacterized protein</fullName>
    </submittedName>
</protein>
<name>A0A7K0DA62_9NOCA</name>
<dbReference type="RefSeq" id="WP_153414180.1">
    <property type="nucleotide sequence ID" value="NZ_WEGK01000014.1"/>
</dbReference>
<dbReference type="AlphaFoldDB" id="A0A7K0DA62"/>
<reference evidence="1 2" key="1">
    <citation type="submission" date="2019-10" db="EMBL/GenBank/DDBJ databases">
        <title>Nocardia macrotermitis sp. nov. and Nocardia aurantia sp. nov., isolated from the gut of fungus growing-termite Macrotermes natalensis.</title>
        <authorList>
            <person name="Benndorf R."/>
            <person name="Schwitalla J."/>
            <person name="Martin K."/>
            <person name="De Beer W."/>
            <person name="Kaster A.-K."/>
            <person name="Vollmers J."/>
            <person name="Poulsen M."/>
            <person name="Beemelmanns C."/>
        </authorList>
    </citation>
    <scope>NUCLEOTIDE SEQUENCE [LARGE SCALE GENOMIC DNA]</scope>
    <source>
        <strain evidence="1 2">RB20</strain>
    </source>
</reference>